<dbReference type="PANTHER" id="PTHR11067">
    <property type="entry name" value="INOSINE TRIPHOSPHATE PYROPHOSPHATASE/HAM1 PROTEIN"/>
    <property type="match status" value="1"/>
</dbReference>
<keyword evidence="6 10" id="KW-0460">Magnesium</keyword>
<comment type="catalytic activity">
    <reaction evidence="8 10">
        <text>dITP + H2O = dIMP + diphosphate + H(+)</text>
        <dbReference type="Rhea" id="RHEA:28342"/>
        <dbReference type="ChEBI" id="CHEBI:15377"/>
        <dbReference type="ChEBI" id="CHEBI:15378"/>
        <dbReference type="ChEBI" id="CHEBI:33019"/>
        <dbReference type="ChEBI" id="CHEBI:61194"/>
        <dbReference type="ChEBI" id="CHEBI:61382"/>
        <dbReference type="EC" id="3.6.1.66"/>
    </reaction>
</comment>
<dbReference type="GO" id="GO:0009117">
    <property type="term" value="P:nucleotide metabolic process"/>
    <property type="evidence" value="ECO:0007669"/>
    <property type="project" value="UniProtKB-KW"/>
</dbReference>
<feature type="binding site" evidence="10">
    <location>
        <position position="70"/>
    </location>
    <ligand>
        <name>Mg(2+)</name>
        <dbReference type="ChEBI" id="CHEBI:18420"/>
    </ligand>
</feature>
<evidence type="ECO:0000256" key="10">
    <source>
        <dbReference type="HAMAP-Rule" id="MF_01405"/>
    </source>
</evidence>
<evidence type="ECO:0000256" key="3">
    <source>
        <dbReference type="ARBA" id="ARBA00022723"/>
    </source>
</evidence>
<keyword evidence="3 10" id="KW-0479">Metal-binding</keyword>
<dbReference type="GO" id="GO:0000166">
    <property type="term" value="F:nucleotide binding"/>
    <property type="evidence" value="ECO:0007669"/>
    <property type="project" value="UniProtKB-KW"/>
</dbReference>
<feature type="binding site" evidence="10">
    <location>
        <begin position="180"/>
        <end position="181"/>
    </location>
    <ligand>
        <name>substrate</name>
    </ligand>
</feature>
<protein>
    <recommendedName>
        <fullName evidence="10">dITP/XTP pyrophosphatase</fullName>
        <ecNumber evidence="10">3.6.1.66</ecNumber>
    </recommendedName>
    <alternativeName>
        <fullName evidence="10">Non-canonical purine NTP pyrophosphatase</fullName>
    </alternativeName>
    <alternativeName>
        <fullName evidence="10">Non-standard purine NTP pyrophosphatase</fullName>
    </alternativeName>
    <alternativeName>
        <fullName evidence="10">Nucleoside-triphosphate diphosphatase</fullName>
    </alternativeName>
    <alternativeName>
        <fullName evidence="10">Nucleoside-triphosphate pyrophosphatase</fullName>
        <shortName evidence="10">NTPase</shortName>
    </alternativeName>
</protein>
<dbReference type="GO" id="GO:0036222">
    <property type="term" value="F:XTP diphosphatase activity"/>
    <property type="evidence" value="ECO:0007669"/>
    <property type="project" value="UniProtKB-UniRule"/>
</dbReference>
<reference evidence="12 13" key="1">
    <citation type="journal article" date="2015" name="Genome Announc.">
        <title>Expanding the biotechnology potential of lactobacilli through comparative genomics of 213 strains and associated genera.</title>
        <authorList>
            <person name="Sun Z."/>
            <person name="Harris H.M."/>
            <person name="McCann A."/>
            <person name="Guo C."/>
            <person name="Argimon S."/>
            <person name="Zhang W."/>
            <person name="Yang X."/>
            <person name="Jeffery I.B."/>
            <person name="Cooney J.C."/>
            <person name="Kagawa T.F."/>
            <person name="Liu W."/>
            <person name="Song Y."/>
            <person name="Salvetti E."/>
            <person name="Wrobel A."/>
            <person name="Rasinkangas P."/>
            <person name="Parkhill J."/>
            <person name="Rea M.C."/>
            <person name="O'Sullivan O."/>
            <person name="Ritari J."/>
            <person name="Douillard F.P."/>
            <person name="Paul Ross R."/>
            <person name="Yang R."/>
            <person name="Briner A.E."/>
            <person name="Felis G.E."/>
            <person name="de Vos W.M."/>
            <person name="Barrangou R."/>
            <person name="Klaenhammer T.R."/>
            <person name="Caufield P.W."/>
            <person name="Cui Y."/>
            <person name="Zhang H."/>
            <person name="O'Toole P.W."/>
        </authorList>
    </citation>
    <scope>NUCLEOTIDE SEQUENCE [LARGE SCALE GENOMIC DNA]</scope>
    <source>
        <strain evidence="12 13">DSM 22408</strain>
    </source>
</reference>
<comment type="catalytic activity">
    <reaction evidence="9 10">
        <text>XTP + H2O = XMP + diphosphate + H(+)</text>
        <dbReference type="Rhea" id="RHEA:28610"/>
        <dbReference type="ChEBI" id="CHEBI:15377"/>
        <dbReference type="ChEBI" id="CHEBI:15378"/>
        <dbReference type="ChEBI" id="CHEBI:33019"/>
        <dbReference type="ChEBI" id="CHEBI:57464"/>
        <dbReference type="ChEBI" id="CHEBI:61314"/>
        <dbReference type="EC" id="3.6.1.66"/>
    </reaction>
</comment>
<proteinExistence type="inferred from homology"/>
<accession>A0A0R2KI06</accession>
<comment type="similarity">
    <text evidence="1 10 11">Belongs to the HAM1 NTPase family.</text>
</comment>
<feature type="binding site" evidence="10">
    <location>
        <begin position="152"/>
        <end position="155"/>
    </location>
    <ligand>
        <name>substrate</name>
    </ligand>
</feature>
<dbReference type="InterPro" id="IPR029001">
    <property type="entry name" value="ITPase-like_fam"/>
</dbReference>
<dbReference type="EMBL" id="JQBZ01000025">
    <property type="protein sequence ID" value="KRN89024.1"/>
    <property type="molecule type" value="Genomic_DNA"/>
</dbReference>
<dbReference type="NCBIfam" id="NF011397">
    <property type="entry name" value="PRK14822.1"/>
    <property type="match status" value="1"/>
</dbReference>
<dbReference type="HAMAP" id="MF_01405">
    <property type="entry name" value="Non_canon_purine_NTPase"/>
    <property type="match status" value="1"/>
</dbReference>
<keyword evidence="13" id="KW-1185">Reference proteome</keyword>
<dbReference type="GO" id="GO:0017111">
    <property type="term" value="F:ribonucleoside triphosphate phosphatase activity"/>
    <property type="evidence" value="ECO:0007669"/>
    <property type="project" value="InterPro"/>
</dbReference>
<dbReference type="InterPro" id="IPR020922">
    <property type="entry name" value="dITP/XTP_pyrophosphatase"/>
</dbReference>
<keyword evidence="4 10" id="KW-0547">Nucleotide-binding</keyword>
<name>A0A0R2KI06_9LACO</name>
<feature type="binding site" evidence="10">
    <location>
        <position position="71"/>
    </location>
    <ligand>
        <name>substrate</name>
    </ligand>
</feature>
<keyword evidence="7 10" id="KW-0546">Nucleotide metabolism</keyword>
<evidence type="ECO:0000256" key="11">
    <source>
        <dbReference type="RuleBase" id="RU003781"/>
    </source>
</evidence>
<organism evidence="12 13">
    <name type="scientific">Ligilactobacillus ceti DSM 22408</name>
    <dbReference type="NCBI Taxonomy" id="1122146"/>
    <lineage>
        <taxon>Bacteria</taxon>
        <taxon>Bacillati</taxon>
        <taxon>Bacillota</taxon>
        <taxon>Bacilli</taxon>
        <taxon>Lactobacillales</taxon>
        <taxon>Lactobacillaceae</taxon>
        <taxon>Ligilactobacillus</taxon>
    </lineage>
</organism>
<evidence type="ECO:0000256" key="1">
    <source>
        <dbReference type="ARBA" id="ARBA00008023"/>
    </source>
</evidence>
<comment type="subunit">
    <text evidence="2 10">Homodimer.</text>
</comment>
<dbReference type="AlphaFoldDB" id="A0A0R2KI06"/>
<feature type="binding site" evidence="10">
    <location>
        <begin position="8"/>
        <end position="13"/>
    </location>
    <ligand>
        <name>substrate</name>
    </ligand>
</feature>
<dbReference type="Gene3D" id="3.90.950.10">
    <property type="match status" value="1"/>
</dbReference>
<dbReference type="CDD" id="cd00515">
    <property type="entry name" value="HAM1"/>
    <property type="match status" value="1"/>
</dbReference>
<comment type="cofactor">
    <cofactor evidence="10">
        <name>Mg(2+)</name>
        <dbReference type="ChEBI" id="CHEBI:18420"/>
    </cofactor>
    <text evidence="10">Binds 1 Mg(2+) ion per subunit.</text>
</comment>
<dbReference type="SUPFAM" id="SSF52972">
    <property type="entry name" value="ITPase-like"/>
    <property type="match status" value="1"/>
</dbReference>
<dbReference type="GO" id="GO:0046872">
    <property type="term" value="F:metal ion binding"/>
    <property type="evidence" value="ECO:0007669"/>
    <property type="project" value="UniProtKB-KW"/>
</dbReference>
<dbReference type="STRING" id="1122146.IV53_GL000997"/>
<dbReference type="NCBIfam" id="TIGR00042">
    <property type="entry name" value="RdgB/HAM1 family non-canonical purine NTP pyrophosphatase"/>
    <property type="match status" value="1"/>
</dbReference>
<evidence type="ECO:0000313" key="12">
    <source>
        <dbReference type="EMBL" id="KRN89024.1"/>
    </source>
</evidence>
<dbReference type="PATRIC" id="fig|1122146.4.peg.1032"/>
<dbReference type="GO" id="GO:0009146">
    <property type="term" value="P:purine nucleoside triphosphate catabolic process"/>
    <property type="evidence" value="ECO:0007669"/>
    <property type="project" value="UniProtKB-UniRule"/>
</dbReference>
<evidence type="ECO:0000256" key="4">
    <source>
        <dbReference type="ARBA" id="ARBA00022741"/>
    </source>
</evidence>
<evidence type="ECO:0000256" key="5">
    <source>
        <dbReference type="ARBA" id="ARBA00022801"/>
    </source>
</evidence>
<evidence type="ECO:0000256" key="7">
    <source>
        <dbReference type="ARBA" id="ARBA00023080"/>
    </source>
</evidence>
<dbReference type="PANTHER" id="PTHR11067:SF9">
    <property type="entry name" value="INOSINE TRIPHOSPHATE PYROPHOSPHATASE"/>
    <property type="match status" value="1"/>
</dbReference>
<dbReference type="EC" id="3.6.1.66" evidence="10"/>
<comment type="function">
    <text evidence="10">Pyrophosphatase that catalyzes the hydrolysis of nucleoside triphosphates to their monophosphate derivatives, with a high preference for the non-canonical purine nucleotides XTP (xanthosine triphosphate), dITP (deoxyinosine triphosphate) and ITP. Seems to function as a house-cleaning enzyme that removes non-canonical purine nucleotides from the nucleotide pool, thus preventing their incorporation into DNA/RNA and avoiding chromosomal lesions.</text>
</comment>
<dbReference type="GO" id="GO:0036220">
    <property type="term" value="F:ITP diphosphatase activity"/>
    <property type="evidence" value="ECO:0007669"/>
    <property type="project" value="UniProtKB-UniRule"/>
</dbReference>
<evidence type="ECO:0000313" key="13">
    <source>
        <dbReference type="Proteomes" id="UP000051500"/>
    </source>
</evidence>
<sequence length="198" mass="22185">MQELVIATNNPGKAREFKEIFGAKGFSVKTLADFPNIPEIIEDGTTFAENALKKAQTLSDILQVPVLADDSGLVVDALNGEPGIYSARYAKDHDDQANNLKLLNNLKDIPQEQRQAHFHCSMVVTAPNKQPLIVEGNVYGYILNEAQGENGFGYDPLFYYPEFKKTFANLTMAEKNSISHRGRAVQALLTYFDQWWQN</sequence>
<evidence type="ECO:0000256" key="2">
    <source>
        <dbReference type="ARBA" id="ARBA00011738"/>
    </source>
</evidence>
<comment type="caution">
    <text evidence="12">The sequence shown here is derived from an EMBL/GenBank/DDBJ whole genome shotgun (WGS) entry which is preliminary data.</text>
</comment>
<dbReference type="Proteomes" id="UP000051500">
    <property type="component" value="Unassembled WGS sequence"/>
</dbReference>
<dbReference type="FunFam" id="3.90.950.10:FF:000001">
    <property type="entry name" value="dITP/XTP pyrophosphatase"/>
    <property type="match status" value="1"/>
</dbReference>
<dbReference type="GO" id="GO:0005829">
    <property type="term" value="C:cytosol"/>
    <property type="evidence" value="ECO:0007669"/>
    <property type="project" value="TreeGrafter"/>
</dbReference>
<dbReference type="eggNOG" id="COG0127">
    <property type="taxonomic scope" value="Bacteria"/>
</dbReference>
<feature type="active site" description="Proton acceptor" evidence="10">
    <location>
        <position position="70"/>
    </location>
</feature>
<comment type="catalytic activity">
    <reaction evidence="10">
        <text>ITP + H2O = IMP + diphosphate + H(+)</text>
        <dbReference type="Rhea" id="RHEA:29399"/>
        <dbReference type="ChEBI" id="CHEBI:15377"/>
        <dbReference type="ChEBI" id="CHEBI:15378"/>
        <dbReference type="ChEBI" id="CHEBI:33019"/>
        <dbReference type="ChEBI" id="CHEBI:58053"/>
        <dbReference type="ChEBI" id="CHEBI:61402"/>
        <dbReference type="EC" id="3.6.1.66"/>
    </reaction>
</comment>
<dbReference type="GO" id="GO:0035870">
    <property type="term" value="F:dITP diphosphatase activity"/>
    <property type="evidence" value="ECO:0007669"/>
    <property type="project" value="UniProtKB-UniRule"/>
</dbReference>
<comment type="caution">
    <text evidence="10">Lacks conserved residue(s) required for the propagation of feature annotation.</text>
</comment>
<feature type="binding site" evidence="10">
    <location>
        <position position="175"/>
    </location>
    <ligand>
        <name>substrate</name>
    </ligand>
</feature>
<evidence type="ECO:0000256" key="6">
    <source>
        <dbReference type="ARBA" id="ARBA00022842"/>
    </source>
</evidence>
<dbReference type="InterPro" id="IPR002637">
    <property type="entry name" value="RdgB/HAM1"/>
</dbReference>
<dbReference type="Pfam" id="PF01725">
    <property type="entry name" value="Ham1p_like"/>
    <property type="match status" value="1"/>
</dbReference>
<evidence type="ECO:0000256" key="9">
    <source>
        <dbReference type="ARBA" id="ARBA00052017"/>
    </source>
</evidence>
<keyword evidence="5 10" id="KW-0378">Hydrolase</keyword>
<dbReference type="RefSeq" id="WP_027107426.1">
    <property type="nucleotide sequence ID" value="NZ_JQBZ01000025.1"/>
</dbReference>
<gene>
    <name evidence="12" type="ORF">IV53_GL000997</name>
</gene>
<dbReference type="OrthoDB" id="9807456at2"/>
<evidence type="ECO:0000256" key="8">
    <source>
        <dbReference type="ARBA" id="ARBA00051875"/>
    </source>
</evidence>